<dbReference type="InterPro" id="IPR020831">
    <property type="entry name" value="GlycerAld/Erythrose_P_DH"/>
</dbReference>
<dbReference type="SUPFAM" id="SSF51735">
    <property type="entry name" value="NAD(P)-binding Rossmann-fold domains"/>
    <property type="match status" value="1"/>
</dbReference>
<feature type="domain" description="Glyceraldehyde 3-phosphate dehydrogenase NAD(P) binding" evidence="13">
    <location>
        <begin position="3"/>
        <end position="150"/>
    </location>
</feature>
<dbReference type="Pfam" id="PF02800">
    <property type="entry name" value="Gp_dh_C"/>
    <property type="match status" value="1"/>
</dbReference>
<dbReference type="GeneID" id="48598604"/>
<keyword evidence="9" id="KW-0547">Nucleotide-binding</keyword>
<dbReference type="SMART" id="SM00846">
    <property type="entry name" value="Gp_dh_N"/>
    <property type="match status" value="1"/>
</dbReference>
<evidence type="ECO:0000256" key="2">
    <source>
        <dbReference type="ARBA" id="ARBA00007406"/>
    </source>
</evidence>
<feature type="binding site" evidence="9">
    <location>
        <position position="34"/>
    </location>
    <ligand>
        <name>NAD(+)</name>
        <dbReference type="ChEBI" id="CHEBI:57540"/>
    </ligand>
</feature>
<feature type="site" description="Activates thiol group during catalysis" evidence="10">
    <location>
        <position position="177"/>
    </location>
</feature>
<evidence type="ECO:0000313" key="16">
    <source>
        <dbReference type="Proteomes" id="UP000275510"/>
    </source>
</evidence>
<keyword evidence="4 12" id="KW-0560">Oxidoreductase</keyword>
<dbReference type="EC" id="1.2.1.-" evidence="12"/>
<dbReference type="AlphaFoldDB" id="A0A223MFV1"/>
<evidence type="ECO:0000256" key="12">
    <source>
        <dbReference type="RuleBase" id="RU361160"/>
    </source>
</evidence>
<dbReference type="Gene3D" id="3.30.360.10">
    <property type="entry name" value="Dihydrodipicolinate Reductase, domain 2"/>
    <property type="match status" value="1"/>
</dbReference>
<organism evidence="15 16">
    <name type="scientific">Actinobacillus pleuropneumoniae</name>
    <name type="common">Haemophilus pleuropneumoniae</name>
    <dbReference type="NCBI Taxonomy" id="715"/>
    <lineage>
        <taxon>Bacteria</taxon>
        <taxon>Pseudomonadati</taxon>
        <taxon>Pseudomonadota</taxon>
        <taxon>Gammaproteobacteria</taxon>
        <taxon>Pasteurellales</taxon>
        <taxon>Pasteurellaceae</taxon>
        <taxon>Actinobacillus</taxon>
    </lineage>
</organism>
<dbReference type="FunFam" id="3.30.360.10:FF:000001">
    <property type="entry name" value="Glyceraldehyde-3-phosphate dehydrogenase"/>
    <property type="match status" value="1"/>
</dbReference>
<dbReference type="InterPro" id="IPR020828">
    <property type="entry name" value="GlycerAld_3-P_DH_NAD(P)-bd"/>
</dbReference>
<dbReference type="Gene3D" id="3.40.50.720">
    <property type="entry name" value="NAD(P)-binding Rossmann-like Domain"/>
    <property type="match status" value="1"/>
</dbReference>
<evidence type="ECO:0000313" key="14">
    <source>
        <dbReference type="EMBL" id="MCY6523084.1"/>
    </source>
</evidence>
<keyword evidence="5 9" id="KW-0520">NAD</keyword>
<name>A0A223MFV1_ACTPL</name>
<feature type="binding site" evidence="8">
    <location>
        <position position="232"/>
    </location>
    <ligand>
        <name>D-glyceraldehyde 3-phosphate</name>
        <dbReference type="ChEBI" id="CHEBI:59776"/>
    </ligand>
</feature>
<dbReference type="PIRSF" id="PIRSF000149">
    <property type="entry name" value="GAP_DH"/>
    <property type="match status" value="1"/>
</dbReference>
<evidence type="ECO:0000256" key="1">
    <source>
        <dbReference type="ARBA" id="ARBA00003501"/>
    </source>
</evidence>
<sequence>MAIKIGINGFGRIGRIVFRAAQLRDDIEVVGINDLIDVDYMAYMLKYDSTHGRFNGTVEVKDGQLVVNGKAIRVTSERDPANLKWNEIGVDIAVEATGLFLDDATARKHITAGAKKVVLTGPSKDATPMFVNGVNFDAYAGQDIVSNASCTTNCLAPLAKVIHNKFGIKEGLMTTVHATTATQKTVDGPSAKDWRGGRGASQNIIPSSTGAAKAVGKVLPALNGKLTGMAFRVPTANVSVVDLTVNLEKPATYEEICAEVKRASQEEMKGVLGYTEDAVVSTDFNGAVETSVFDAKAGIALTDTFVKLVSWYDNETGYSNKVLDLVAHVYNYKG</sequence>
<dbReference type="Pfam" id="PF00044">
    <property type="entry name" value="Gp_dh_N"/>
    <property type="match status" value="1"/>
</dbReference>
<evidence type="ECO:0000256" key="7">
    <source>
        <dbReference type="PIRSR" id="PIRSR000149-1"/>
    </source>
</evidence>
<dbReference type="InterPro" id="IPR036291">
    <property type="entry name" value="NAD(P)-bd_dom_sf"/>
</dbReference>
<dbReference type="Proteomes" id="UP001077788">
    <property type="component" value="Unassembled WGS sequence"/>
</dbReference>
<dbReference type="FunFam" id="3.40.50.720:FF:000001">
    <property type="entry name" value="Glyceraldehyde-3-phosphate dehydrogenase"/>
    <property type="match status" value="1"/>
</dbReference>
<reference evidence="14" key="3">
    <citation type="submission" date="2022-12" db="EMBL/GenBank/DDBJ databases">
        <authorList>
            <person name="Kardos G."/>
            <person name="Sarkozi R."/>
            <person name="Laczko L."/>
            <person name="Marton S."/>
            <person name="Makrai L."/>
            <person name="Banyai K."/>
            <person name="Fodor L."/>
        </authorList>
    </citation>
    <scope>NUCLEOTIDE SEQUENCE</scope>
    <source>
        <strain evidence="14">84/14</strain>
    </source>
</reference>
<dbReference type="NCBIfam" id="TIGR01534">
    <property type="entry name" value="GAPDH-I"/>
    <property type="match status" value="1"/>
</dbReference>
<feature type="active site" description="Nucleophile" evidence="7">
    <location>
        <position position="150"/>
    </location>
</feature>
<evidence type="ECO:0000256" key="9">
    <source>
        <dbReference type="PIRSR" id="PIRSR000149-3"/>
    </source>
</evidence>
<feature type="binding site" evidence="8">
    <location>
        <position position="180"/>
    </location>
    <ligand>
        <name>D-glyceraldehyde 3-phosphate</name>
        <dbReference type="ChEBI" id="CHEBI:59776"/>
    </ligand>
</feature>
<dbReference type="GO" id="GO:0050661">
    <property type="term" value="F:NADP binding"/>
    <property type="evidence" value="ECO:0007669"/>
    <property type="project" value="InterPro"/>
</dbReference>
<feature type="binding site" evidence="9">
    <location>
        <position position="78"/>
    </location>
    <ligand>
        <name>NAD(+)</name>
        <dbReference type="ChEBI" id="CHEBI:57540"/>
    </ligand>
</feature>
<evidence type="ECO:0000256" key="8">
    <source>
        <dbReference type="PIRSR" id="PIRSR000149-2"/>
    </source>
</evidence>
<dbReference type="PANTHER" id="PTHR10836:SF76">
    <property type="entry name" value="GLYCERALDEHYDE-3-PHOSPHATE DEHYDROGENASE-RELATED"/>
    <property type="match status" value="1"/>
</dbReference>
<dbReference type="InterPro" id="IPR006424">
    <property type="entry name" value="Glyceraldehyde-3-P_DH_1"/>
</dbReference>
<evidence type="ECO:0000256" key="5">
    <source>
        <dbReference type="ARBA" id="ARBA00023027"/>
    </source>
</evidence>
<dbReference type="GO" id="GO:0004365">
    <property type="term" value="F:glyceraldehyde-3-phosphate dehydrogenase (NAD+) (phosphorylating) activity"/>
    <property type="evidence" value="ECO:0007669"/>
    <property type="project" value="UniProtKB-EC"/>
</dbReference>
<dbReference type="CDD" id="cd18126">
    <property type="entry name" value="GAPDH_I_C"/>
    <property type="match status" value="1"/>
</dbReference>
<comment type="subunit">
    <text evidence="3">Homotetramer.</text>
</comment>
<feature type="binding site" evidence="9">
    <location>
        <position position="120"/>
    </location>
    <ligand>
        <name>NAD(+)</name>
        <dbReference type="ChEBI" id="CHEBI:57540"/>
    </ligand>
</feature>
<feature type="binding site" evidence="9">
    <location>
        <position position="314"/>
    </location>
    <ligand>
        <name>NAD(+)</name>
        <dbReference type="ChEBI" id="CHEBI:57540"/>
    </ligand>
</feature>
<evidence type="ECO:0000256" key="6">
    <source>
        <dbReference type="ARBA" id="ARBA00047698"/>
    </source>
</evidence>
<evidence type="ECO:0000256" key="11">
    <source>
        <dbReference type="RuleBase" id="RU000397"/>
    </source>
</evidence>
<evidence type="ECO:0000256" key="3">
    <source>
        <dbReference type="ARBA" id="ARBA00011881"/>
    </source>
</evidence>
<dbReference type="EMBL" id="LR134515">
    <property type="protein sequence ID" value="VEJ16430.1"/>
    <property type="molecule type" value="Genomic_DNA"/>
</dbReference>
<evidence type="ECO:0000259" key="13">
    <source>
        <dbReference type="SMART" id="SM00846"/>
    </source>
</evidence>
<dbReference type="GO" id="GO:0006006">
    <property type="term" value="P:glucose metabolic process"/>
    <property type="evidence" value="ECO:0007669"/>
    <property type="project" value="InterPro"/>
</dbReference>
<feature type="binding site" evidence="8">
    <location>
        <begin position="149"/>
        <end position="151"/>
    </location>
    <ligand>
        <name>D-glyceraldehyde 3-phosphate</name>
        <dbReference type="ChEBI" id="CHEBI:59776"/>
    </ligand>
</feature>
<evidence type="ECO:0000313" key="15">
    <source>
        <dbReference type="EMBL" id="VEJ16430.1"/>
    </source>
</evidence>
<gene>
    <name evidence="15" type="primary">gapA</name>
    <name evidence="14" type="synonym">gap</name>
    <name evidence="15" type="ORF">NCTC10976_00516</name>
    <name evidence="14" type="ORF">OYG11_02300</name>
</gene>
<feature type="binding site" evidence="8">
    <location>
        <begin position="209"/>
        <end position="210"/>
    </location>
    <ligand>
        <name>D-glyceraldehyde 3-phosphate</name>
        <dbReference type="ChEBI" id="CHEBI:59776"/>
    </ligand>
</feature>
<comment type="catalytic activity">
    <reaction evidence="6">
        <text>D-glyceraldehyde 3-phosphate + phosphate + NAD(+) = (2R)-3-phospho-glyceroyl phosphate + NADH + H(+)</text>
        <dbReference type="Rhea" id="RHEA:10300"/>
        <dbReference type="ChEBI" id="CHEBI:15378"/>
        <dbReference type="ChEBI" id="CHEBI:43474"/>
        <dbReference type="ChEBI" id="CHEBI:57540"/>
        <dbReference type="ChEBI" id="CHEBI:57604"/>
        <dbReference type="ChEBI" id="CHEBI:57945"/>
        <dbReference type="ChEBI" id="CHEBI:59776"/>
        <dbReference type="EC" id="1.2.1.12"/>
    </reaction>
</comment>
<evidence type="ECO:0000256" key="4">
    <source>
        <dbReference type="ARBA" id="ARBA00023002"/>
    </source>
</evidence>
<reference evidence="14" key="2">
    <citation type="journal article" date="2021" name="Vet Sci">
        <title>O-Serogroups and Pathovirotypes of Escherichia coli Isolated from Post-Weaning Piglets Showing Diarrhoea and/or Oedema in South Korea.</title>
        <authorList>
            <person name="Byun J.W."/>
            <person name="Moon B.Y."/>
            <person name="Do K.H."/>
            <person name="Lee K."/>
            <person name="Lee H.Y."/>
            <person name="Kim W.I."/>
            <person name="So B."/>
            <person name="Lee W.K."/>
        </authorList>
    </citation>
    <scope>NUCLEOTIDE SEQUENCE</scope>
    <source>
        <strain evidence="14">84/14</strain>
    </source>
</reference>
<proteinExistence type="inferred from homology"/>
<dbReference type="SUPFAM" id="SSF55347">
    <property type="entry name" value="Glyceraldehyde-3-phosphate dehydrogenase-like, C-terminal domain"/>
    <property type="match status" value="1"/>
</dbReference>
<comment type="function">
    <text evidence="1">Catalyzes the oxidative phosphorylation of glyceraldehyde 3-phosphate (G3P) to 1,3-bisphosphoglycerate (BPG) using the cofactor NAD. The first reaction step involves the formation of a hemiacetal intermediate between G3P and a cysteine residue, and this hemiacetal intermediate is then oxidized to a thioester, with concomitant reduction of NAD to NADH. The reduced NADH is then exchanged with the second NAD, and the thioester is attacked by a nucleophilic inorganic phosphate to produce BPG.</text>
</comment>
<dbReference type="GO" id="GO:0051287">
    <property type="term" value="F:NAD binding"/>
    <property type="evidence" value="ECO:0007669"/>
    <property type="project" value="InterPro"/>
</dbReference>
<reference evidence="15 16" key="1">
    <citation type="submission" date="2018-12" db="EMBL/GenBank/DDBJ databases">
        <authorList>
            <consortium name="Pathogen Informatics"/>
        </authorList>
    </citation>
    <scope>NUCLEOTIDE SEQUENCE [LARGE SCALE GENOMIC DNA]</scope>
    <source>
        <strain evidence="15 16">NCTC10976</strain>
    </source>
</reference>
<dbReference type="InterPro" id="IPR020829">
    <property type="entry name" value="GlycerAld_3-P_DH_cat"/>
</dbReference>
<protein>
    <recommendedName>
        <fullName evidence="12">Glyceraldehyde-3-phosphate dehydrogenase</fullName>
        <ecNumber evidence="12">1.2.1.-</ecNumber>
    </recommendedName>
</protein>
<feature type="binding site" evidence="9">
    <location>
        <begin position="12"/>
        <end position="13"/>
    </location>
    <ligand>
        <name>NAD(+)</name>
        <dbReference type="ChEBI" id="CHEBI:57540"/>
    </ligand>
</feature>
<accession>A0A223MFV1</accession>
<dbReference type="PROSITE" id="PS00071">
    <property type="entry name" value="GAPDH"/>
    <property type="match status" value="1"/>
</dbReference>
<dbReference type="EMBL" id="JAPQFC010000001">
    <property type="protein sequence ID" value="MCY6523084.1"/>
    <property type="molecule type" value="Genomic_DNA"/>
</dbReference>
<dbReference type="PRINTS" id="PR00078">
    <property type="entry name" value="G3PDHDRGNASE"/>
</dbReference>
<comment type="similarity">
    <text evidence="2 11">Belongs to the glyceraldehyde-3-phosphate dehydrogenase family.</text>
</comment>
<dbReference type="CDD" id="cd05214">
    <property type="entry name" value="GAPDH_I_N"/>
    <property type="match status" value="1"/>
</dbReference>
<dbReference type="InterPro" id="IPR020830">
    <property type="entry name" value="GlycerAld_3-P_DH_AS"/>
</dbReference>
<evidence type="ECO:0000256" key="10">
    <source>
        <dbReference type="PIRSR" id="PIRSR000149-4"/>
    </source>
</evidence>
<dbReference type="Proteomes" id="UP000275510">
    <property type="component" value="Chromosome"/>
</dbReference>
<dbReference type="PANTHER" id="PTHR10836">
    <property type="entry name" value="GLYCERALDEHYDE 3-PHOSPHATE DEHYDROGENASE"/>
    <property type="match status" value="1"/>
</dbReference>
<dbReference type="RefSeq" id="WP_005619027.1">
    <property type="nucleotide sequence ID" value="NZ_CBDBSU010000010.1"/>
</dbReference>